<dbReference type="GO" id="GO:0097173">
    <property type="term" value="P:N-acetylmuramic acid catabolic process"/>
    <property type="evidence" value="ECO:0007669"/>
    <property type="project" value="UniProtKB-UniPathway"/>
</dbReference>
<dbReference type="InterPro" id="IPR040190">
    <property type="entry name" value="MURQ/GCKR"/>
</dbReference>
<dbReference type="InterPro" id="IPR005486">
    <property type="entry name" value="Glucokinase_regulatory_CS"/>
</dbReference>
<dbReference type="PATRIC" id="fig|1125702.3.peg.270"/>
<feature type="active site" evidence="3">
    <location>
        <position position="113"/>
    </location>
</feature>
<dbReference type="CDD" id="cd05007">
    <property type="entry name" value="SIS_Etherase"/>
    <property type="match status" value="1"/>
</dbReference>
<dbReference type="NCBIfam" id="NF009222">
    <property type="entry name" value="PRK12570.1"/>
    <property type="match status" value="1"/>
</dbReference>
<keyword evidence="6" id="KW-1185">Reference proteome</keyword>
<evidence type="ECO:0000256" key="1">
    <source>
        <dbReference type="ARBA" id="ARBA00023239"/>
    </source>
</evidence>
<dbReference type="GeneID" id="301460462"/>
<dbReference type="PANTHER" id="PTHR10088:SF4">
    <property type="entry name" value="GLUCOKINASE REGULATORY PROTEIN"/>
    <property type="match status" value="1"/>
</dbReference>
<dbReference type="HAMAP" id="MF_00068">
    <property type="entry name" value="MurQ"/>
    <property type="match status" value="1"/>
</dbReference>
<evidence type="ECO:0000313" key="5">
    <source>
        <dbReference type="EMBL" id="EPF47994.1"/>
    </source>
</evidence>
<feature type="active site" description="Proton donor" evidence="3">
    <location>
        <position position="82"/>
    </location>
</feature>
<evidence type="ECO:0000313" key="6">
    <source>
        <dbReference type="Proteomes" id="UP000014605"/>
    </source>
</evidence>
<sequence>MKEIPVTEQRNPASYQIDTKTTAEILTIINNEDKKVPEAVSQAIPQLTRLVDCAVAVFNKGGRLFYLGAGTSGRLGVLDASECPPTYGVSPDMVQGFIAGGDAALRRSIEGAEDDESHGVDQLRSAGFSAADMLVGITASGSAPYVLGALRYARSLGSPTGAISCNKDSRTFELADYPIYLPVGPEIVTGSTRMKSGTAQKLALNMITTTAMIRLGKVYNNFMIDLMPVNAKLVERSKRLINEITGCGEECAARIFEDSGRKIRTAVIMASLRVTKEEAEALLKQGNGNINHALDAYKQEGTSKN</sequence>
<dbReference type="Gene3D" id="1.10.8.1080">
    <property type="match status" value="1"/>
</dbReference>
<dbReference type="InterPro" id="IPR046348">
    <property type="entry name" value="SIS_dom_sf"/>
</dbReference>
<comment type="catalytic activity">
    <reaction evidence="3">
        <text>N-acetyl-D-muramate 6-phosphate + H2O = N-acetyl-D-glucosamine 6-phosphate + (R)-lactate</text>
        <dbReference type="Rhea" id="RHEA:26410"/>
        <dbReference type="ChEBI" id="CHEBI:15377"/>
        <dbReference type="ChEBI" id="CHEBI:16004"/>
        <dbReference type="ChEBI" id="CHEBI:57513"/>
        <dbReference type="ChEBI" id="CHEBI:58722"/>
        <dbReference type="EC" id="4.2.1.126"/>
    </reaction>
</comment>
<protein>
    <recommendedName>
        <fullName evidence="3">N-acetylmuramic acid 6-phosphate etherase</fullName>
        <shortName evidence="3">MurNAc-6-P etherase</shortName>
        <ecNumber evidence="3">4.2.1.126</ecNumber>
    </recommendedName>
    <alternativeName>
        <fullName evidence="3">N-acetylmuramic acid 6-phosphate hydrolase</fullName>
    </alternativeName>
    <alternativeName>
        <fullName evidence="3">N-acetylmuramic acid 6-phosphate lyase</fullName>
    </alternativeName>
</protein>
<comment type="function">
    <text evidence="3">Specifically catalyzes the cleavage of the D-lactyl ether substituent of MurNAc 6-phosphate, producing GlcNAc 6-phosphate and D-lactate.</text>
</comment>
<comment type="pathway">
    <text evidence="3">Amino-sugar metabolism; N-acetylmuramate degradation.</text>
</comment>
<dbReference type="NCBIfam" id="NF003915">
    <property type="entry name" value="PRK05441.1"/>
    <property type="match status" value="1"/>
</dbReference>
<dbReference type="EC" id="4.2.1.126" evidence="3"/>
<dbReference type="HOGENOM" id="CLU_049049_1_1_12"/>
<dbReference type="PROSITE" id="PS51464">
    <property type="entry name" value="SIS"/>
    <property type="match status" value="1"/>
</dbReference>
<proteinExistence type="inferred from homology"/>
<dbReference type="Proteomes" id="UP000014605">
    <property type="component" value="Unassembled WGS sequence"/>
</dbReference>
<dbReference type="PROSITE" id="PS01272">
    <property type="entry name" value="GCKR"/>
    <property type="match status" value="1"/>
</dbReference>
<dbReference type="GO" id="GO:0016803">
    <property type="term" value="F:ether hydrolase activity"/>
    <property type="evidence" value="ECO:0007669"/>
    <property type="project" value="TreeGrafter"/>
</dbReference>
<dbReference type="AlphaFoldDB" id="S3MFZ2"/>
<organism evidence="5 6">
    <name type="scientific">Treponema vincentii F0403</name>
    <dbReference type="NCBI Taxonomy" id="1125702"/>
    <lineage>
        <taxon>Bacteria</taxon>
        <taxon>Pseudomonadati</taxon>
        <taxon>Spirochaetota</taxon>
        <taxon>Spirochaetia</taxon>
        <taxon>Spirochaetales</taxon>
        <taxon>Treponemataceae</taxon>
        <taxon>Treponema</taxon>
    </lineage>
</organism>
<dbReference type="GO" id="GO:0097367">
    <property type="term" value="F:carbohydrate derivative binding"/>
    <property type="evidence" value="ECO:0007669"/>
    <property type="project" value="InterPro"/>
</dbReference>
<comment type="caution">
    <text evidence="5">The sequence shown here is derived from an EMBL/GenBank/DDBJ whole genome shotgun (WGS) entry which is preliminary data.</text>
</comment>
<comment type="similarity">
    <text evidence="3">Belongs to the GCKR-like family. MurNAc-6-P etherase subfamily.</text>
</comment>
<keyword evidence="2 3" id="KW-0119">Carbohydrate metabolism</keyword>
<comment type="miscellaneous">
    <text evidence="3">A lyase-type mechanism (elimination/hydration) is suggested for the cleavage of the lactyl ether bond of MurNAc 6-phosphate, with the formation of an alpha,beta-unsaturated aldehyde intermediate with (E)-stereochemistry, followed by the syn addition of water to give product.</text>
</comment>
<accession>S3MFZ2</accession>
<evidence type="ECO:0000256" key="2">
    <source>
        <dbReference type="ARBA" id="ARBA00023277"/>
    </source>
</evidence>
<dbReference type="InterPro" id="IPR001347">
    <property type="entry name" value="SIS_dom"/>
</dbReference>
<dbReference type="FunFam" id="3.40.50.10490:FF:000014">
    <property type="entry name" value="N-acetylmuramic acid 6-phosphate etherase"/>
    <property type="match status" value="1"/>
</dbReference>
<keyword evidence="1 3" id="KW-0456">Lyase</keyword>
<dbReference type="SUPFAM" id="SSF53697">
    <property type="entry name" value="SIS domain"/>
    <property type="match status" value="1"/>
</dbReference>
<feature type="domain" description="SIS" evidence="4">
    <location>
        <begin position="54"/>
        <end position="217"/>
    </location>
</feature>
<dbReference type="NCBIfam" id="TIGR00274">
    <property type="entry name" value="N-acetylmuramic acid 6-phosphate etherase"/>
    <property type="match status" value="1"/>
</dbReference>
<evidence type="ECO:0000256" key="3">
    <source>
        <dbReference type="HAMAP-Rule" id="MF_00068"/>
    </source>
</evidence>
<evidence type="ECO:0000259" key="4">
    <source>
        <dbReference type="PROSITE" id="PS51464"/>
    </source>
</evidence>
<dbReference type="GO" id="GO:0046348">
    <property type="term" value="P:amino sugar catabolic process"/>
    <property type="evidence" value="ECO:0007669"/>
    <property type="project" value="InterPro"/>
</dbReference>
<gene>
    <name evidence="3" type="primary">murQ</name>
    <name evidence="5" type="ORF">HMPREF1222_00255</name>
</gene>
<dbReference type="EMBL" id="ATFC01000001">
    <property type="protein sequence ID" value="EPF47994.1"/>
    <property type="molecule type" value="Genomic_DNA"/>
</dbReference>
<dbReference type="RefSeq" id="WP_016517874.1">
    <property type="nucleotide sequence ID" value="NZ_KE332512.1"/>
</dbReference>
<dbReference type="UniPathway" id="UPA00342"/>
<name>S3MFZ2_9SPIR</name>
<dbReference type="GO" id="GO:0016835">
    <property type="term" value="F:carbon-oxygen lyase activity"/>
    <property type="evidence" value="ECO:0007669"/>
    <property type="project" value="UniProtKB-UniRule"/>
</dbReference>
<comment type="subunit">
    <text evidence="3">Homodimer.</text>
</comment>
<dbReference type="Gene3D" id="3.40.50.10490">
    <property type="entry name" value="Glucose-6-phosphate isomerase like protein, domain 1"/>
    <property type="match status" value="1"/>
</dbReference>
<dbReference type="Pfam" id="PF22645">
    <property type="entry name" value="GKRP_SIS_N"/>
    <property type="match status" value="1"/>
</dbReference>
<dbReference type="GO" id="GO:0009254">
    <property type="term" value="P:peptidoglycan turnover"/>
    <property type="evidence" value="ECO:0007669"/>
    <property type="project" value="TreeGrafter"/>
</dbReference>
<reference evidence="5 6" key="1">
    <citation type="submission" date="2013-04" db="EMBL/GenBank/DDBJ databases">
        <title>The Genome Sequence of Treponema vincentii F0403.</title>
        <authorList>
            <consortium name="The Broad Institute Genomics Platform"/>
            <person name="Earl A."/>
            <person name="Ward D."/>
            <person name="Feldgarden M."/>
            <person name="Gevers D."/>
            <person name="Leonetti C."/>
            <person name="Izard J."/>
            <person name="Walker B."/>
            <person name="Young S."/>
            <person name="Zeng Q."/>
            <person name="Gargeya S."/>
            <person name="Fitzgerald M."/>
            <person name="Haas B."/>
            <person name="Abouelleil A."/>
            <person name="Allen A.W."/>
            <person name="Alvarado L."/>
            <person name="Arachchi H.M."/>
            <person name="Berlin A.M."/>
            <person name="Chapman S.B."/>
            <person name="Gainer-Dewar J."/>
            <person name="Goldberg J."/>
            <person name="Griggs A."/>
            <person name="Gujja S."/>
            <person name="Hansen M."/>
            <person name="Howarth C."/>
            <person name="Imamovic A."/>
            <person name="Ireland A."/>
            <person name="Larimer J."/>
            <person name="McCowan C."/>
            <person name="Murphy C."/>
            <person name="Pearson M."/>
            <person name="Poon T.W."/>
            <person name="Priest M."/>
            <person name="Roberts A."/>
            <person name="Saif S."/>
            <person name="Shea T."/>
            <person name="Sisk P."/>
            <person name="Sykes S."/>
            <person name="Wortman J."/>
            <person name="Nusbaum C."/>
            <person name="Birren B."/>
        </authorList>
    </citation>
    <scope>NUCLEOTIDE SEQUENCE [LARGE SCALE GENOMIC DNA]</scope>
    <source>
        <strain evidence="5 6">F0403</strain>
    </source>
</reference>
<dbReference type="PANTHER" id="PTHR10088">
    <property type="entry name" value="GLUCOKINASE REGULATORY PROTEIN"/>
    <property type="match status" value="1"/>
</dbReference>
<dbReference type="InterPro" id="IPR005488">
    <property type="entry name" value="Etherase_MurQ"/>
</dbReference>